<evidence type="ECO:0000313" key="2">
    <source>
        <dbReference type="EMBL" id="KAJ9583637.1"/>
    </source>
</evidence>
<dbReference type="AlphaFoldDB" id="A0AAD7ZP55"/>
<dbReference type="Pfam" id="PF22589">
    <property type="entry name" value="SPMIP1"/>
    <property type="match status" value="1"/>
</dbReference>
<reference evidence="2" key="1">
    <citation type="journal article" date="2023" name="IScience">
        <title>Live-bearing cockroach genome reveals convergent evolutionary mechanisms linked to viviparity in insects and beyond.</title>
        <authorList>
            <person name="Fouks B."/>
            <person name="Harrison M.C."/>
            <person name="Mikhailova A.A."/>
            <person name="Marchal E."/>
            <person name="English S."/>
            <person name="Carruthers M."/>
            <person name="Jennings E.C."/>
            <person name="Chiamaka E.L."/>
            <person name="Frigard R.A."/>
            <person name="Pippel M."/>
            <person name="Attardo G.M."/>
            <person name="Benoit J.B."/>
            <person name="Bornberg-Bauer E."/>
            <person name="Tobe S.S."/>
        </authorList>
    </citation>
    <scope>NUCLEOTIDE SEQUENCE</scope>
    <source>
        <strain evidence="2">Stay&amp;Tobe</strain>
    </source>
</reference>
<protein>
    <recommendedName>
        <fullName evidence="1">Sperm microtubule inner protein 1 C-terminal domain-containing protein</fullName>
    </recommendedName>
</protein>
<keyword evidence="3" id="KW-1185">Reference proteome</keyword>
<accession>A0AAD7ZP55</accession>
<name>A0AAD7ZP55_DIPPU</name>
<feature type="domain" description="Sperm microtubule inner protein 1 C-terminal" evidence="1">
    <location>
        <begin position="78"/>
        <end position="181"/>
    </location>
</feature>
<proteinExistence type="predicted"/>
<dbReference type="PANTHER" id="PTHR35826:SF1">
    <property type="entry name" value="PROTEIN ATP6V1FNB-LIKE"/>
    <property type="match status" value="1"/>
</dbReference>
<gene>
    <name evidence="2" type="ORF">L9F63_022018</name>
</gene>
<sequence>MAASKFTGGFDIRYTNFWNERHRKEIDVKRKWFEKYFKKIYEERPKEMKSSKGEELIEKLSEQRKVNLQAAHKLRAYVKHPEPLPLPESDASVNLLPMRPMPPRDRRLLYKGISHENEGRWAYLQKRYKLEPKERYYFQETSGFVYGWHEPDPVLNFGPRYGKSSAPRADFYRKNGIHSDPKHWRSPDYNNYTYMFERL</sequence>
<reference evidence="2" key="2">
    <citation type="submission" date="2023-05" db="EMBL/GenBank/DDBJ databases">
        <authorList>
            <person name="Fouks B."/>
        </authorList>
    </citation>
    <scope>NUCLEOTIDE SEQUENCE</scope>
    <source>
        <strain evidence="2">Stay&amp;Tobe</strain>
        <tissue evidence="2">Testes</tissue>
    </source>
</reference>
<evidence type="ECO:0000259" key="1">
    <source>
        <dbReference type="Pfam" id="PF22589"/>
    </source>
</evidence>
<evidence type="ECO:0000313" key="3">
    <source>
        <dbReference type="Proteomes" id="UP001233999"/>
    </source>
</evidence>
<dbReference type="EMBL" id="JASPKZ010007558">
    <property type="protein sequence ID" value="KAJ9583637.1"/>
    <property type="molecule type" value="Genomic_DNA"/>
</dbReference>
<organism evidence="2 3">
    <name type="scientific">Diploptera punctata</name>
    <name type="common">Pacific beetle cockroach</name>
    <dbReference type="NCBI Taxonomy" id="6984"/>
    <lineage>
        <taxon>Eukaryota</taxon>
        <taxon>Metazoa</taxon>
        <taxon>Ecdysozoa</taxon>
        <taxon>Arthropoda</taxon>
        <taxon>Hexapoda</taxon>
        <taxon>Insecta</taxon>
        <taxon>Pterygota</taxon>
        <taxon>Neoptera</taxon>
        <taxon>Polyneoptera</taxon>
        <taxon>Dictyoptera</taxon>
        <taxon>Blattodea</taxon>
        <taxon>Blaberoidea</taxon>
        <taxon>Blaberidae</taxon>
        <taxon>Diplopterinae</taxon>
        <taxon>Diploptera</taxon>
    </lineage>
</organism>
<comment type="caution">
    <text evidence="2">The sequence shown here is derived from an EMBL/GenBank/DDBJ whole genome shotgun (WGS) entry which is preliminary data.</text>
</comment>
<dbReference type="InterPro" id="IPR054323">
    <property type="entry name" value="SPMIP1_C"/>
</dbReference>
<dbReference type="Proteomes" id="UP001233999">
    <property type="component" value="Unassembled WGS sequence"/>
</dbReference>
<dbReference type="PANTHER" id="PTHR35826">
    <property type="entry name" value="PROTEIN ATP6V1FNB-LIKE"/>
    <property type="match status" value="1"/>
</dbReference>